<proteinExistence type="predicted"/>
<dbReference type="EMBL" id="PRLG01000002">
    <property type="protein sequence ID" value="PYY31072.1"/>
    <property type="molecule type" value="Genomic_DNA"/>
</dbReference>
<dbReference type="OrthoDB" id="2638698at2"/>
<feature type="compositionally biased region" description="Polar residues" evidence="1">
    <location>
        <begin position="1"/>
        <end position="10"/>
    </location>
</feature>
<evidence type="ECO:0000313" key="2">
    <source>
        <dbReference type="EMBL" id="PYY31072.1"/>
    </source>
</evidence>
<sequence length="82" mass="9413">MNQANHNNNELTRKLLLNSNSRGVKDEVVPMGQGAAEDTEFAVELGEGPDKTGSFWESSEFAREHRWEGQVETHEMFRRSYE</sequence>
<dbReference type="AlphaFoldDB" id="A0A2W0CLY0"/>
<gene>
    <name evidence="2" type="ORF">PIL02S_00153</name>
</gene>
<dbReference type="RefSeq" id="WP_095360934.1">
    <property type="nucleotide sequence ID" value="NZ_PRLG01000002.1"/>
</dbReference>
<name>A0A2W0CLY0_9BACL</name>
<comment type="caution">
    <text evidence="2">The sequence shown here is derived from an EMBL/GenBank/DDBJ whole genome shotgun (WGS) entry which is preliminary data.</text>
</comment>
<accession>A0A2W0CLY0</accession>
<feature type="region of interest" description="Disordered" evidence="1">
    <location>
        <begin position="1"/>
        <end position="23"/>
    </location>
</feature>
<protein>
    <submittedName>
        <fullName evidence="2">Uncharacterized protein</fullName>
    </submittedName>
</protein>
<reference evidence="2 3" key="1">
    <citation type="submission" date="2018-01" db="EMBL/GenBank/DDBJ databases">
        <title>Genome sequence of the PGP bacterium Paenibacillus illinoisensis E3.</title>
        <authorList>
            <person name="Rolli E."/>
            <person name="Marasco R."/>
            <person name="Bessem C."/>
            <person name="Michoud G."/>
            <person name="Gaiarsa S."/>
            <person name="Borin S."/>
            <person name="Daffonchio D."/>
        </authorList>
    </citation>
    <scope>NUCLEOTIDE SEQUENCE [LARGE SCALE GENOMIC DNA]</scope>
    <source>
        <strain evidence="2 3">E3</strain>
    </source>
</reference>
<evidence type="ECO:0000313" key="3">
    <source>
        <dbReference type="Proteomes" id="UP000247459"/>
    </source>
</evidence>
<organism evidence="2 3">
    <name type="scientific">Paenibacillus illinoisensis</name>
    <dbReference type="NCBI Taxonomy" id="59845"/>
    <lineage>
        <taxon>Bacteria</taxon>
        <taxon>Bacillati</taxon>
        <taxon>Bacillota</taxon>
        <taxon>Bacilli</taxon>
        <taxon>Bacillales</taxon>
        <taxon>Paenibacillaceae</taxon>
        <taxon>Paenibacillus</taxon>
    </lineage>
</organism>
<evidence type="ECO:0000256" key="1">
    <source>
        <dbReference type="SAM" id="MobiDB-lite"/>
    </source>
</evidence>
<dbReference type="Proteomes" id="UP000247459">
    <property type="component" value="Unassembled WGS sequence"/>
</dbReference>